<keyword evidence="4" id="KW-0233">DNA recombination</keyword>
<evidence type="ECO:0000259" key="7">
    <source>
        <dbReference type="PROSITE" id="PS51898"/>
    </source>
</evidence>
<comment type="similarity">
    <text evidence="1">Belongs to the 'phage' integrase family.</text>
</comment>
<dbReference type="Gene3D" id="1.10.150.130">
    <property type="match status" value="1"/>
</dbReference>
<evidence type="ECO:0000256" key="5">
    <source>
        <dbReference type="PROSITE-ProRule" id="PRU01248"/>
    </source>
</evidence>
<dbReference type="InterPro" id="IPR002104">
    <property type="entry name" value="Integrase_catalytic"/>
</dbReference>
<accession>A0A540VLK8</accession>
<protein>
    <submittedName>
        <fullName evidence="9">Tyrosine-type recombinase/integrase</fullName>
    </submittedName>
</protein>
<dbReference type="Pfam" id="PF02899">
    <property type="entry name" value="Phage_int_SAM_1"/>
    <property type="match status" value="1"/>
</dbReference>
<evidence type="ECO:0000256" key="4">
    <source>
        <dbReference type="ARBA" id="ARBA00023172"/>
    </source>
</evidence>
<keyword evidence="2" id="KW-0229">DNA integration</keyword>
<evidence type="ECO:0000259" key="8">
    <source>
        <dbReference type="PROSITE" id="PS51900"/>
    </source>
</evidence>
<dbReference type="PANTHER" id="PTHR30349:SF41">
    <property type="entry name" value="INTEGRASE_RECOMBINASE PROTEIN MJ0367-RELATED"/>
    <property type="match status" value="1"/>
</dbReference>
<dbReference type="PANTHER" id="PTHR30349">
    <property type="entry name" value="PHAGE INTEGRASE-RELATED"/>
    <property type="match status" value="1"/>
</dbReference>
<evidence type="ECO:0000256" key="3">
    <source>
        <dbReference type="ARBA" id="ARBA00023125"/>
    </source>
</evidence>
<keyword evidence="3 5" id="KW-0238">DNA-binding</keyword>
<dbReference type="Proteomes" id="UP000317371">
    <property type="component" value="Unassembled WGS sequence"/>
</dbReference>
<dbReference type="PROSITE" id="PS51900">
    <property type="entry name" value="CB"/>
    <property type="match status" value="1"/>
</dbReference>
<evidence type="ECO:0000256" key="2">
    <source>
        <dbReference type="ARBA" id="ARBA00022908"/>
    </source>
</evidence>
<gene>
    <name evidence="9" type="ORF">FKZ61_01830</name>
</gene>
<dbReference type="Pfam" id="PF00589">
    <property type="entry name" value="Phage_integrase"/>
    <property type="match status" value="1"/>
</dbReference>
<feature type="domain" description="Core-binding (CB)" evidence="8">
    <location>
        <begin position="38"/>
        <end position="124"/>
    </location>
</feature>
<evidence type="ECO:0000313" key="10">
    <source>
        <dbReference type="Proteomes" id="UP000317371"/>
    </source>
</evidence>
<dbReference type="Gene3D" id="1.10.443.10">
    <property type="entry name" value="Intergrase catalytic core"/>
    <property type="match status" value="1"/>
</dbReference>
<dbReference type="EMBL" id="VIGC01000002">
    <property type="protein sequence ID" value="TQE97635.1"/>
    <property type="molecule type" value="Genomic_DNA"/>
</dbReference>
<reference evidence="9 10" key="1">
    <citation type="submission" date="2019-06" db="EMBL/GenBank/DDBJ databases">
        <title>Genome sequence of Litorilinea aerophila BAA-2444.</title>
        <authorList>
            <person name="Maclea K.S."/>
            <person name="Maurais E.G."/>
            <person name="Iannazzi L.C."/>
        </authorList>
    </citation>
    <scope>NUCLEOTIDE SEQUENCE [LARGE SCALE GENOMIC DNA]</scope>
    <source>
        <strain evidence="9 10">ATCC BAA-2444</strain>
    </source>
</reference>
<dbReference type="InParanoid" id="A0A540VLK8"/>
<feature type="region of interest" description="Disordered" evidence="6">
    <location>
        <begin position="1"/>
        <end position="33"/>
    </location>
</feature>
<dbReference type="GO" id="GO:0006310">
    <property type="term" value="P:DNA recombination"/>
    <property type="evidence" value="ECO:0007669"/>
    <property type="project" value="UniProtKB-KW"/>
</dbReference>
<dbReference type="OrthoDB" id="154678at2"/>
<comment type="caution">
    <text evidence="9">The sequence shown here is derived from an EMBL/GenBank/DDBJ whole genome shotgun (WGS) entry which is preliminary data.</text>
</comment>
<dbReference type="SUPFAM" id="SSF56349">
    <property type="entry name" value="DNA breaking-rejoining enzymes"/>
    <property type="match status" value="1"/>
</dbReference>
<dbReference type="InterPro" id="IPR050090">
    <property type="entry name" value="Tyrosine_recombinase_XerCD"/>
</dbReference>
<feature type="domain" description="Tyr recombinase" evidence="7">
    <location>
        <begin position="145"/>
        <end position="324"/>
    </location>
</feature>
<sequence>MMATASDRVQSARTPQPGETTATEQAPESLAPPLRADSTLGAAIAAFDEYMVRKGFSINTIKAFRNDLKILASFLDPSTLLHQIKTEHLEDFLEWLQHGRGKPCSAKTLARRITTLKVFFGWIHGIGVIGTDPAAPVVQQSARPPLPTILRDDEVNRLLRAAQDFLWDRRKPDARPYLLVSLLLQTGMKKAECANLLISDIDVSRPQAPEVAIRYSEERHAHKNRRLALHPNIVPALQQYLDQYKPEHYLFECTPRNLEYVLDEVGKRAGIKRIQVGFETLRWTCAVRDFRTGMPEDRLREKMGLSKISWRETREKIFRLTNRQ</sequence>
<evidence type="ECO:0000256" key="1">
    <source>
        <dbReference type="ARBA" id="ARBA00008857"/>
    </source>
</evidence>
<evidence type="ECO:0000313" key="9">
    <source>
        <dbReference type="EMBL" id="TQE97635.1"/>
    </source>
</evidence>
<keyword evidence="10" id="KW-1185">Reference proteome</keyword>
<organism evidence="9 10">
    <name type="scientific">Litorilinea aerophila</name>
    <dbReference type="NCBI Taxonomy" id="1204385"/>
    <lineage>
        <taxon>Bacteria</taxon>
        <taxon>Bacillati</taxon>
        <taxon>Chloroflexota</taxon>
        <taxon>Caldilineae</taxon>
        <taxon>Caldilineales</taxon>
        <taxon>Caldilineaceae</taxon>
        <taxon>Litorilinea</taxon>
    </lineage>
</organism>
<name>A0A540VLK8_9CHLR</name>
<feature type="compositionally biased region" description="Polar residues" evidence="6">
    <location>
        <begin position="7"/>
        <end position="26"/>
    </location>
</feature>
<evidence type="ECO:0000256" key="6">
    <source>
        <dbReference type="SAM" id="MobiDB-lite"/>
    </source>
</evidence>
<dbReference type="PROSITE" id="PS51898">
    <property type="entry name" value="TYR_RECOMBINASE"/>
    <property type="match status" value="1"/>
</dbReference>
<dbReference type="GO" id="GO:0003677">
    <property type="term" value="F:DNA binding"/>
    <property type="evidence" value="ECO:0007669"/>
    <property type="project" value="UniProtKB-UniRule"/>
</dbReference>
<dbReference type="InterPro" id="IPR011010">
    <property type="entry name" value="DNA_brk_join_enz"/>
</dbReference>
<dbReference type="InterPro" id="IPR010998">
    <property type="entry name" value="Integrase_recombinase_N"/>
</dbReference>
<dbReference type="GO" id="GO:0015074">
    <property type="term" value="P:DNA integration"/>
    <property type="evidence" value="ECO:0007669"/>
    <property type="project" value="UniProtKB-KW"/>
</dbReference>
<dbReference type="InterPro" id="IPR044068">
    <property type="entry name" value="CB"/>
</dbReference>
<proteinExistence type="inferred from homology"/>
<dbReference type="AlphaFoldDB" id="A0A540VLK8"/>
<dbReference type="InterPro" id="IPR013762">
    <property type="entry name" value="Integrase-like_cat_sf"/>
</dbReference>
<dbReference type="InterPro" id="IPR004107">
    <property type="entry name" value="Integrase_SAM-like_N"/>
</dbReference>